<protein>
    <submittedName>
        <fullName evidence="1">Uncharacterized protein</fullName>
    </submittedName>
</protein>
<reference evidence="1" key="1">
    <citation type="submission" date="2021-02" db="EMBL/GenBank/DDBJ databases">
        <authorList>
            <consortium name="DOE Joint Genome Institute"/>
            <person name="Ahrendt S."/>
            <person name="Looney B.P."/>
            <person name="Miyauchi S."/>
            <person name="Morin E."/>
            <person name="Drula E."/>
            <person name="Courty P.E."/>
            <person name="Chicoki N."/>
            <person name="Fauchery L."/>
            <person name="Kohler A."/>
            <person name="Kuo A."/>
            <person name="Labutti K."/>
            <person name="Pangilinan J."/>
            <person name="Lipzen A."/>
            <person name="Riley R."/>
            <person name="Andreopoulos W."/>
            <person name="He G."/>
            <person name="Johnson J."/>
            <person name="Barry K.W."/>
            <person name="Grigoriev I.V."/>
            <person name="Nagy L."/>
            <person name="Hibbett D."/>
            <person name="Henrissat B."/>
            <person name="Matheny P.B."/>
            <person name="Labbe J."/>
            <person name="Martin F."/>
        </authorList>
    </citation>
    <scope>NUCLEOTIDE SEQUENCE</scope>
    <source>
        <strain evidence="1">FP105234-sp</strain>
    </source>
</reference>
<organism evidence="1 2">
    <name type="scientific">Auriscalpium vulgare</name>
    <dbReference type="NCBI Taxonomy" id="40419"/>
    <lineage>
        <taxon>Eukaryota</taxon>
        <taxon>Fungi</taxon>
        <taxon>Dikarya</taxon>
        <taxon>Basidiomycota</taxon>
        <taxon>Agaricomycotina</taxon>
        <taxon>Agaricomycetes</taxon>
        <taxon>Russulales</taxon>
        <taxon>Auriscalpiaceae</taxon>
        <taxon>Auriscalpium</taxon>
    </lineage>
</organism>
<dbReference type="Proteomes" id="UP000814033">
    <property type="component" value="Unassembled WGS sequence"/>
</dbReference>
<keyword evidence="2" id="KW-1185">Reference proteome</keyword>
<dbReference type="EMBL" id="MU275856">
    <property type="protein sequence ID" value="KAI0051040.1"/>
    <property type="molecule type" value="Genomic_DNA"/>
</dbReference>
<sequence>MYRPHCLCITTHTGLFATNVVLCERTALDCFICCLACSRVHRMYLALELKPLCSFVGTHDEQDPQTVSFANRYCAMSQSRHLPSESMQLTSSIRRYEDLAPGIIQKIWEIIRFEIQSRHWRGGNCAEAASGHGYVERDRSSSG</sequence>
<name>A0ACB8S4R3_9AGAM</name>
<reference evidence="1" key="2">
    <citation type="journal article" date="2022" name="New Phytol.">
        <title>Evolutionary transition to the ectomycorrhizal habit in the genomes of a hyperdiverse lineage of mushroom-forming fungi.</title>
        <authorList>
            <person name="Looney B."/>
            <person name="Miyauchi S."/>
            <person name="Morin E."/>
            <person name="Drula E."/>
            <person name="Courty P.E."/>
            <person name="Kohler A."/>
            <person name="Kuo A."/>
            <person name="LaButti K."/>
            <person name="Pangilinan J."/>
            <person name="Lipzen A."/>
            <person name="Riley R."/>
            <person name="Andreopoulos W."/>
            <person name="He G."/>
            <person name="Johnson J."/>
            <person name="Nolan M."/>
            <person name="Tritt A."/>
            <person name="Barry K.W."/>
            <person name="Grigoriev I.V."/>
            <person name="Nagy L.G."/>
            <person name="Hibbett D."/>
            <person name="Henrissat B."/>
            <person name="Matheny P.B."/>
            <person name="Labbe J."/>
            <person name="Martin F.M."/>
        </authorList>
    </citation>
    <scope>NUCLEOTIDE SEQUENCE</scope>
    <source>
        <strain evidence="1">FP105234-sp</strain>
    </source>
</reference>
<accession>A0ACB8S4R3</accession>
<evidence type="ECO:0000313" key="1">
    <source>
        <dbReference type="EMBL" id="KAI0051040.1"/>
    </source>
</evidence>
<proteinExistence type="predicted"/>
<evidence type="ECO:0000313" key="2">
    <source>
        <dbReference type="Proteomes" id="UP000814033"/>
    </source>
</evidence>
<comment type="caution">
    <text evidence="1">The sequence shown here is derived from an EMBL/GenBank/DDBJ whole genome shotgun (WGS) entry which is preliminary data.</text>
</comment>
<gene>
    <name evidence="1" type="ORF">FA95DRAFT_425626</name>
</gene>